<accession>Q0H250</accession>
<dbReference type="PANTHER" id="PTHR22683:SF1">
    <property type="entry name" value="TYPE VII SECRETION SYSTEM PROTEIN ESSC"/>
    <property type="match status" value="1"/>
</dbReference>
<evidence type="ECO:0000313" key="5">
    <source>
        <dbReference type="Proteomes" id="UP000006664"/>
    </source>
</evidence>
<dbReference type="EMBL" id="DQ340064">
    <property type="protein sequence ID" value="ABC61298.1"/>
    <property type="molecule type" value="Genomic_DNA"/>
</dbReference>
<protein>
    <submittedName>
        <fullName evidence="4">DNA segregation protein</fullName>
    </submittedName>
</protein>
<evidence type="ECO:0000259" key="3">
    <source>
        <dbReference type="PROSITE" id="PS50901"/>
    </source>
</evidence>
<evidence type="ECO:0000256" key="2">
    <source>
        <dbReference type="ARBA" id="ARBA00022840"/>
    </source>
</evidence>
<feature type="domain" description="FtsK" evidence="3">
    <location>
        <begin position="129"/>
        <end position="310"/>
    </location>
</feature>
<dbReference type="PROSITE" id="PS50901">
    <property type="entry name" value="FTSK"/>
    <property type="match status" value="1"/>
</dbReference>
<dbReference type="InterPro" id="IPR002543">
    <property type="entry name" value="FtsK_dom"/>
</dbReference>
<dbReference type="GO" id="GO:0005524">
    <property type="term" value="F:ATP binding"/>
    <property type="evidence" value="ECO:0007669"/>
    <property type="project" value="UniProtKB-KW"/>
</dbReference>
<proteinExistence type="predicted"/>
<reference evidence="4 5" key="1">
    <citation type="journal article" date="2009" name="Res. Microbiol.">
        <title>Genomic and proteomic characterization of a thermophilic Geobacillus bacteriophage GBSV1.</title>
        <authorList>
            <person name="Liu B."/>
            <person name="Zhou F."/>
            <person name="Wu S."/>
            <person name="Xu Y."/>
            <person name="Zhang X."/>
        </authorList>
    </citation>
    <scope>NUCLEOTIDE SEQUENCE [LARGE SCALE GENOMIC DNA]</scope>
</reference>
<dbReference type="PANTHER" id="PTHR22683">
    <property type="entry name" value="SPORULATION PROTEIN RELATED"/>
    <property type="match status" value="1"/>
</dbReference>
<sequence>MIKEWLQKQRAKSQLRKAFQAAGLYVAYKSGDKEMKVFPKVHSVRIGDDQTEYVFTLINGMDPKEVKKKEYVFQQVFGRNTEVKGDLKKFVLTVHKNGLPKKVKYRYSEIYPLIKGLLLPIVCGKDRHGKWLVYDAVNNPNCLLFGQPGSGKSSMLHNILVTLIQYYTADELHLYLGDLKMSEFGIYEGVDHVKSLCFQANELGPALEYLKKKELKKRGELLKKYRVRHISKVPKSERPPFIVVCVDEFVMIKDDEIMTNLLQIASLGRACGIFVILSMQRPSHTILNTDVRAVLSVRMGFRTVDLRNAMIGETPGSEKISLDTPGRFLLRLDDLIELQAPHVTEDIAEKILKKYKSDGWKNHSFIVTQVLENKMQGSEEELDRDKILGVLDGADKAR</sequence>
<dbReference type="GeneID" id="5179290"/>
<evidence type="ECO:0000313" key="4">
    <source>
        <dbReference type="EMBL" id="ABC61298.1"/>
    </source>
</evidence>
<dbReference type="GO" id="GO:0003677">
    <property type="term" value="F:DNA binding"/>
    <property type="evidence" value="ECO:0007669"/>
    <property type="project" value="InterPro"/>
</dbReference>
<name>Q0H250_9CAUD</name>
<dbReference type="Gene3D" id="3.40.50.300">
    <property type="entry name" value="P-loop containing nucleotide triphosphate hydrolases"/>
    <property type="match status" value="1"/>
</dbReference>
<dbReference type="SUPFAM" id="SSF52540">
    <property type="entry name" value="P-loop containing nucleoside triphosphate hydrolases"/>
    <property type="match status" value="1"/>
</dbReference>
<dbReference type="InterPro" id="IPR050206">
    <property type="entry name" value="FtsK/SpoIIIE/SftA"/>
</dbReference>
<keyword evidence="1" id="KW-0547">Nucleotide-binding</keyword>
<dbReference type="KEGG" id="vg:5179290"/>
<keyword evidence="5" id="KW-1185">Reference proteome</keyword>
<dbReference type="InterPro" id="IPR027417">
    <property type="entry name" value="P-loop_NTPase"/>
</dbReference>
<dbReference type="Proteomes" id="UP000006664">
    <property type="component" value="Segment"/>
</dbReference>
<dbReference type="Pfam" id="PF01580">
    <property type="entry name" value="FtsK_SpoIIIE"/>
    <property type="match status" value="1"/>
</dbReference>
<evidence type="ECO:0000256" key="1">
    <source>
        <dbReference type="ARBA" id="ARBA00022741"/>
    </source>
</evidence>
<organism evidence="4 5">
    <name type="scientific">Geobacillus phage GBSV1</name>
    <dbReference type="NCBI Taxonomy" id="365048"/>
    <lineage>
        <taxon>Viruses</taxon>
        <taxon>Duplodnaviria</taxon>
        <taxon>Heunggongvirae</taxon>
        <taxon>Uroviricota</taxon>
        <taxon>Caudoviricetes</taxon>
        <taxon>Svunavirus</taxon>
        <taxon>Svunavirus GBSV1</taxon>
    </lineage>
</organism>
<keyword evidence="2" id="KW-0067">ATP-binding</keyword>
<dbReference type="RefSeq" id="YP_764498.1">
    <property type="nucleotide sequence ID" value="NC_008376.2"/>
</dbReference>
<dbReference type="OrthoDB" id="2959at10239"/>